<feature type="region of interest" description="Disordered" evidence="2">
    <location>
        <begin position="511"/>
        <end position="729"/>
    </location>
</feature>
<dbReference type="AlphaFoldDB" id="A0AAD4MQ27"/>
<proteinExistence type="predicted"/>
<sequence>MSHPCNSRTPLPGENGMHCRDGSLLAKKREQWQKEKAEEKQWFPFGTRTSPRNRSWRSLSHNPETREVNTQNASASPEVGSNLPGTPTGVRSNLSIQQSVPNMATMASNLETVTRDQQFNTMQQVNPAYASGNGQSVPQANMFGAMANVAQSQAHSGPIPNNGFVPCSAPTPAATPAPIAMPFPINQMMFASQYQMPNGQFQSVPFQMMYPGMSATPGPGFVYDQLGNGNNRLAEVNNASYFTPIPHNLEDRPNSVKETTPDAHTQMPTSNFHAILAAQTQNPAHHPEYLQYPNPQLSVPQASFNYSPSPTTITTNNNSSFASMSLGNAAGFSSFDQQSAFGDQNQSREMSQDSGALSHLQHHSRPEDSLDEDKKARIKMRREEIDAQVEERRRLEAMYDAEERKELKQVVRDHFELEKRQLMENEEEQNKWKKRQEKLNENEKMFLMQKQRAEREAQLLKKARLHRHVLLSEDTDLSTVQRVLGVDDLETINSVMSQLGALERHKRIDFEKIGTSSASPHSPSGSRDGHRDSGMGTHSGTLSTASAPSRSERGSISSATRPPLPRKTPEGPIRQAGQNISGQNTPSPAQVSAKKVNQPASFQRNSIGRSSLRAPATAAGKIPSPHSGKSPVTNDGLRRRSGSAEKLTQTSKSPVRKSPVRPHTTRNETPESSPKTNSSAQTKVSTGTSPFKFTSPPVPPPRRQIPASKMSQNVATSQNFNSENFENRENFEKRTMEYVPSNPIMPWNTYPMQVPIPPPGARYLHAKEHRNGVGDHAARLLSDLPDNGEDPIKSRAINRERALMGHSAYSNSPATIGLFEPVPTRRNRQPRNMPQNADFDPKLDANHNKRHHNSAGASSVATSTESHGSGSTSPVSISPPLSAGYKSASPFSHSNNQSSGVGSHEGSTSPDTFNNNNNNDRKSSEVERIMARGMTAMDNGQSTVNDPRERFKSPSRLKVLLTTPSGSRDDLMNGNHGDLDSRKFGMKPPMASPFTRKLAGDAQGAVKKLSAGDYLAPEALRRNLRSPTMMRLQESLGNLSVASTTDIETGNSQSRPMTPSKPFNCRTTNNYRSLNLKRDTQRQHRILEQLAQVRCPAEGPAGEN</sequence>
<gene>
    <name evidence="3" type="ORF">DdX_15849</name>
</gene>
<dbReference type="EMBL" id="JAKKPZ010000110">
    <property type="protein sequence ID" value="KAI1701824.1"/>
    <property type="molecule type" value="Genomic_DNA"/>
</dbReference>
<evidence type="ECO:0000313" key="3">
    <source>
        <dbReference type="EMBL" id="KAI1701824.1"/>
    </source>
</evidence>
<feature type="compositionally biased region" description="Polar residues" evidence="2">
    <location>
        <begin position="670"/>
        <end position="687"/>
    </location>
</feature>
<feature type="compositionally biased region" description="Low complexity" evidence="2">
    <location>
        <begin position="862"/>
        <end position="873"/>
    </location>
</feature>
<feature type="coiled-coil region" evidence="1">
    <location>
        <begin position="385"/>
        <end position="456"/>
    </location>
</feature>
<feature type="compositionally biased region" description="Basic and acidic residues" evidence="2">
    <location>
        <begin position="967"/>
        <end position="983"/>
    </location>
</feature>
<feature type="compositionally biased region" description="Polar residues" evidence="2">
    <location>
        <begin position="598"/>
        <end position="609"/>
    </location>
</feature>
<feature type="compositionally biased region" description="Polar residues" evidence="2">
    <location>
        <begin position="709"/>
        <end position="718"/>
    </location>
</feature>
<evidence type="ECO:0000313" key="4">
    <source>
        <dbReference type="Proteomes" id="UP001201812"/>
    </source>
</evidence>
<protein>
    <submittedName>
        <fullName evidence="3">Uncharacterized protein</fullName>
    </submittedName>
</protein>
<name>A0AAD4MQ27_9BILA</name>
<evidence type="ECO:0000256" key="2">
    <source>
        <dbReference type="SAM" id="MobiDB-lite"/>
    </source>
</evidence>
<dbReference type="Proteomes" id="UP001201812">
    <property type="component" value="Unassembled WGS sequence"/>
</dbReference>
<feature type="compositionally biased region" description="Polar residues" evidence="2">
    <location>
        <begin position="47"/>
        <end position="75"/>
    </location>
</feature>
<feature type="compositionally biased region" description="Polar residues" evidence="2">
    <location>
        <begin position="536"/>
        <end position="560"/>
    </location>
</feature>
<feature type="region of interest" description="Disordered" evidence="2">
    <location>
        <begin position="1"/>
        <end position="88"/>
    </location>
</feature>
<evidence type="ECO:0000256" key="1">
    <source>
        <dbReference type="SAM" id="Coils"/>
    </source>
</evidence>
<keyword evidence="1" id="KW-0175">Coiled coil</keyword>
<feature type="region of interest" description="Disordered" evidence="2">
    <location>
        <begin position="962"/>
        <end position="984"/>
    </location>
</feature>
<feature type="region of interest" description="Disordered" evidence="2">
    <location>
        <begin position="805"/>
        <end position="924"/>
    </location>
</feature>
<feature type="region of interest" description="Disordered" evidence="2">
    <location>
        <begin position="340"/>
        <end position="373"/>
    </location>
</feature>
<accession>A0AAD4MQ27</accession>
<organism evidence="3 4">
    <name type="scientific">Ditylenchus destructor</name>
    <dbReference type="NCBI Taxonomy" id="166010"/>
    <lineage>
        <taxon>Eukaryota</taxon>
        <taxon>Metazoa</taxon>
        <taxon>Ecdysozoa</taxon>
        <taxon>Nematoda</taxon>
        <taxon>Chromadorea</taxon>
        <taxon>Rhabditida</taxon>
        <taxon>Tylenchina</taxon>
        <taxon>Tylenchomorpha</taxon>
        <taxon>Sphaerularioidea</taxon>
        <taxon>Anguinidae</taxon>
        <taxon>Anguininae</taxon>
        <taxon>Ditylenchus</taxon>
    </lineage>
</organism>
<feature type="compositionally biased region" description="Polar residues" evidence="2">
    <location>
        <begin position="889"/>
        <end position="913"/>
    </location>
</feature>
<feature type="compositionally biased region" description="Basic and acidic residues" evidence="2">
    <location>
        <begin position="17"/>
        <end position="41"/>
    </location>
</feature>
<reference evidence="3" key="1">
    <citation type="submission" date="2022-01" db="EMBL/GenBank/DDBJ databases">
        <title>Genome Sequence Resource for Two Populations of Ditylenchus destructor, the Migratory Endoparasitic Phytonematode.</title>
        <authorList>
            <person name="Zhang H."/>
            <person name="Lin R."/>
            <person name="Xie B."/>
        </authorList>
    </citation>
    <scope>NUCLEOTIDE SEQUENCE</scope>
    <source>
        <strain evidence="3">BazhouSP</strain>
    </source>
</reference>
<keyword evidence="4" id="KW-1185">Reference proteome</keyword>
<feature type="compositionally biased region" description="Polar residues" evidence="2">
    <location>
        <begin position="576"/>
        <end position="590"/>
    </location>
</feature>
<feature type="compositionally biased region" description="Basic and acidic residues" evidence="2">
    <location>
        <begin position="364"/>
        <end position="373"/>
    </location>
</feature>
<comment type="caution">
    <text evidence="3">The sequence shown here is derived from an EMBL/GenBank/DDBJ whole genome shotgun (WGS) entry which is preliminary data.</text>
</comment>
<feature type="compositionally biased region" description="Low complexity" evidence="2">
    <location>
        <begin position="516"/>
        <end position="526"/>
    </location>
</feature>
<feature type="compositionally biased region" description="Basic and acidic residues" evidence="2">
    <location>
        <begin position="248"/>
        <end position="261"/>
    </location>
</feature>
<feature type="region of interest" description="Disordered" evidence="2">
    <location>
        <begin position="245"/>
        <end position="267"/>
    </location>
</feature>
<feature type="compositionally biased region" description="Polar residues" evidence="2">
    <location>
        <begin position="340"/>
        <end position="355"/>
    </location>
</feature>
<feature type="compositionally biased region" description="Basic residues" evidence="2">
    <location>
        <begin position="654"/>
        <end position="664"/>
    </location>
</feature>